<proteinExistence type="predicted"/>
<dbReference type="Gene3D" id="2.60.40.3940">
    <property type="match status" value="1"/>
</dbReference>
<protein>
    <recommendedName>
        <fullName evidence="1">Putative tail fiber protein gp53-like C-terminal domain-containing protein</fullName>
    </recommendedName>
</protein>
<evidence type="ECO:0000313" key="3">
    <source>
        <dbReference type="Proteomes" id="UP001056883"/>
    </source>
</evidence>
<organism evidence="2 3">
    <name type="scientific">Luteibacter phage vB_LflM-Pluto</name>
    <dbReference type="NCBI Taxonomy" id="2948611"/>
    <lineage>
        <taxon>Viruses</taxon>
        <taxon>Duplodnaviria</taxon>
        <taxon>Heunggongvirae</taxon>
        <taxon>Uroviricota</taxon>
        <taxon>Caudoviricetes</taxon>
        <taxon>Lindbergviridae</taxon>
        <taxon>Plutovirus</taxon>
        <taxon>Plutovirus pluto</taxon>
    </lineage>
</organism>
<reference evidence="2" key="1">
    <citation type="submission" date="2022-05" db="EMBL/GenBank/DDBJ databases">
        <authorList>
            <person name="Friedrich I."/>
            <person name="Poehlein A."/>
            <person name="Schneider D."/>
            <person name="Hertel R."/>
            <person name="Daniel R."/>
        </authorList>
    </citation>
    <scope>NUCLEOTIDE SEQUENCE</scope>
</reference>
<dbReference type="Pfam" id="PF21882">
    <property type="entry name" value="Gp53-like_C"/>
    <property type="match status" value="1"/>
</dbReference>
<dbReference type="InterPro" id="IPR054075">
    <property type="entry name" value="Gp53-like_C"/>
</dbReference>
<accession>A0A9E7MTH9</accession>
<dbReference type="Proteomes" id="UP001056883">
    <property type="component" value="Segment"/>
</dbReference>
<evidence type="ECO:0000313" key="2">
    <source>
        <dbReference type="EMBL" id="USN16413.1"/>
    </source>
</evidence>
<sequence>MATIPDFIVSQFANSGDRAIPPQTDPLGFVNFTNGYTPDYEIDLSSGNINAKAVERTIQNYMFYLLTGLGKAWQEKSISPWYADAEYECGAYVGRVSGGGLWQVWRALADNTAIDPNSAGQTQWEYTPFVFETMKSVPMPAGGAAKIIPGGQTSEVITVATDFNTLNTGVWEYRSDAIANGSPNAPVLLGASTSYAGMLEAKQWANGGNTYSVQRYTDRMGVSFFRGATNGSWTSWTNNIPTSDYSVDTGVANAVQGNALLASSVLTDNQRFWVKIAANNTGATTFSPSPSVAPKALVGQALLALQGGELVANGRALIVYKADTDNFALVFCAGGVIQGPTPPQFDNDKSVVNSEFVQRALGNHAGVVGPLTVSTNITAAHAGCVVVLGGSGSGLNAVLPLLSSVPPGFTVTFISGVTATWRVVTSGSDLIAPNTGTISSFNMGPGDCVTMVSDNRAGNSFWRPVGGSSQLQFSDSFSHSTFPGPGGGWQKFPNGLILQWAIFSTLPAGANSAGGALVNLPIAFPNGKLFAGISMGSSGFGGGSIGASTLGSSLSQITVFTSQPSTQTAYLWALGF</sequence>
<dbReference type="CDD" id="cd19958">
    <property type="entry name" value="pyocin_knob"/>
    <property type="match status" value="1"/>
</dbReference>
<evidence type="ECO:0000259" key="1">
    <source>
        <dbReference type="Pfam" id="PF21882"/>
    </source>
</evidence>
<name>A0A9E7MTH9_9CAUD</name>
<keyword evidence="3" id="KW-1185">Reference proteome</keyword>
<gene>
    <name evidence="2" type="ORF">PLUTO_00970</name>
</gene>
<dbReference type="EMBL" id="ON529861">
    <property type="protein sequence ID" value="USN16413.1"/>
    <property type="molecule type" value="Genomic_DNA"/>
</dbReference>
<feature type="domain" description="Putative tail fiber protein gp53-like C-terminal" evidence="1">
    <location>
        <begin position="491"/>
        <end position="573"/>
    </location>
</feature>